<dbReference type="InterPro" id="IPR004675">
    <property type="entry name" value="AhpD_core"/>
</dbReference>
<dbReference type="Gene3D" id="1.20.1290.10">
    <property type="entry name" value="AhpD-like"/>
    <property type="match status" value="1"/>
</dbReference>
<dbReference type="SUPFAM" id="SSF69118">
    <property type="entry name" value="AhpD-like"/>
    <property type="match status" value="1"/>
</dbReference>
<keyword evidence="2" id="KW-0575">Peroxidase</keyword>
<gene>
    <name evidence="2" type="ORF">SAMN05443244_2025</name>
</gene>
<dbReference type="RefSeq" id="WP_074653751.1">
    <property type="nucleotide sequence ID" value="NZ_FNSD01000001.1"/>
</dbReference>
<dbReference type="InterPro" id="IPR003779">
    <property type="entry name" value="CMD-like"/>
</dbReference>
<sequence length="157" mass="17453">MEEKRIDYWKVWPEGVQALTAMGKAVNQSGLEQSLMELVKLRASLMNGCAFCIDMHSKDALAAGETTERLFGLNAWRETPFFTPRERAALQWTESLTNISEGHAPDFAYNEVVANFSPDEVVKLTFAIVAINSWNRIALAFRKPTAGSYHAPAAATE</sequence>
<evidence type="ECO:0000313" key="3">
    <source>
        <dbReference type="Proteomes" id="UP000182409"/>
    </source>
</evidence>
<accession>A0A1H4MU51</accession>
<dbReference type="AlphaFoldDB" id="A0A1H4MU51"/>
<organism evidence="2 3">
    <name type="scientific">Terriglobus roseus</name>
    <dbReference type="NCBI Taxonomy" id="392734"/>
    <lineage>
        <taxon>Bacteria</taxon>
        <taxon>Pseudomonadati</taxon>
        <taxon>Acidobacteriota</taxon>
        <taxon>Terriglobia</taxon>
        <taxon>Terriglobales</taxon>
        <taxon>Acidobacteriaceae</taxon>
        <taxon>Terriglobus</taxon>
    </lineage>
</organism>
<feature type="domain" description="Carboxymuconolactone decarboxylase-like" evidence="1">
    <location>
        <begin position="13"/>
        <end position="94"/>
    </location>
</feature>
<dbReference type="GO" id="GO:0051920">
    <property type="term" value="F:peroxiredoxin activity"/>
    <property type="evidence" value="ECO:0007669"/>
    <property type="project" value="InterPro"/>
</dbReference>
<dbReference type="NCBIfam" id="TIGR00778">
    <property type="entry name" value="ahpD_dom"/>
    <property type="match status" value="1"/>
</dbReference>
<protein>
    <submittedName>
        <fullName evidence="2">Alkylhydroperoxidase AhpD family core domain-containing protein</fullName>
    </submittedName>
</protein>
<name>A0A1H4MU51_9BACT</name>
<evidence type="ECO:0000313" key="2">
    <source>
        <dbReference type="EMBL" id="SEB85902.1"/>
    </source>
</evidence>
<dbReference type="Pfam" id="PF02627">
    <property type="entry name" value="CMD"/>
    <property type="match status" value="1"/>
</dbReference>
<dbReference type="PANTHER" id="PTHR34846:SF10">
    <property type="entry name" value="CYTOPLASMIC PROTEIN"/>
    <property type="match status" value="1"/>
</dbReference>
<dbReference type="EMBL" id="FNSD01000001">
    <property type="protein sequence ID" value="SEB85902.1"/>
    <property type="molecule type" value="Genomic_DNA"/>
</dbReference>
<dbReference type="Proteomes" id="UP000182409">
    <property type="component" value="Unassembled WGS sequence"/>
</dbReference>
<evidence type="ECO:0000259" key="1">
    <source>
        <dbReference type="Pfam" id="PF02627"/>
    </source>
</evidence>
<keyword evidence="2" id="KW-0560">Oxidoreductase</keyword>
<dbReference type="InterPro" id="IPR029032">
    <property type="entry name" value="AhpD-like"/>
</dbReference>
<proteinExistence type="predicted"/>
<dbReference type="PANTHER" id="PTHR34846">
    <property type="entry name" value="4-CARBOXYMUCONOLACTONE DECARBOXYLASE FAMILY PROTEIN (AFU_ORTHOLOGUE AFUA_6G11590)"/>
    <property type="match status" value="1"/>
</dbReference>
<reference evidence="2 3" key="1">
    <citation type="submission" date="2016-10" db="EMBL/GenBank/DDBJ databases">
        <authorList>
            <person name="de Groot N.N."/>
        </authorList>
    </citation>
    <scope>NUCLEOTIDE SEQUENCE [LARGE SCALE GENOMIC DNA]</scope>
    <source>
        <strain evidence="2 3">AB35.6</strain>
    </source>
</reference>
<dbReference type="OrthoDB" id="9806086at2"/>